<keyword evidence="1" id="KW-0560">Oxidoreductase</keyword>
<proteinExistence type="predicted"/>
<dbReference type="GO" id="GO:0070403">
    <property type="term" value="F:NAD+ binding"/>
    <property type="evidence" value="ECO:0007669"/>
    <property type="project" value="TreeGrafter"/>
</dbReference>
<evidence type="ECO:0000256" key="1">
    <source>
        <dbReference type="ARBA" id="ARBA00023002"/>
    </source>
</evidence>
<dbReference type="InterPro" id="IPR046825">
    <property type="entry name" value="PDH_C"/>
</dbReference>
<dbReference type="GO" id="GO:0006571">
    <property type="term" value="P:tyrosine biosynthetic process"/>
    <property type="evidence" value="ECO:0007669"/>
    <property type="project" value="InterPro"/>
</dbReference>
<evidence type="ECO:0000313" key="3">
    <source>
        <dbReference type="EMBL" id="CAB4882686.1"/>
    </source>
</evidence>
<name>A0A6J7EI80_9ZZZZ</name>
<dbReference type="Gene3D" id="1.10.3660.10">
    <property type="entry name" value="6-phosphogluconate dehydrogenase C-terminal like domain"/>
    <property type="match status" value="1"/>
</dbReference>
<dbReference type="Pfam" id="PF01370">
    <property type="entry name" value="Epimerase"/>
    <property type="match status" value="1"/>
</dbReference>
<dbReference type="SUPFAM" id="SSF48179">
    <property type="entry name" value="6-phosphogluconate dehydrogenase C-terminal domain-like"/>
    <property type="match status" value="1"/>
</dbReference>
<dbReference type="InterPro" id="IPR003099">
    <property type="entry name" value="Prephen_DH"/>
</dbReference>
<organism evidence="3">
    <name type="scientific">freshwater metagenome</name>
    <dbReference type="NCBI Taxonomy" id="449393"/>
    <lineage>
        <taxon>unclassified sequences</taxon>
        <taxon>metagenomes</taxon>
        <taxon>ecological metagenomes</taxon>
    </lineage>
</organism>
<dbReference type="GO" id="GO:0008977">
    <property type="term" value="F:prephenate dehydrogenase (NAD+) activity"/>
    <property type="evidence" value="ECO:0007669"/>
    <property type="project" value="InterPro"/>
</dbReference>
<dbReference type="SUPFAM" id="SSF51735">
    <property type="entry name" value="NAD(P)-binding Rossmann-fold domains"/>
    <property type="match status" value="1"/>
</dbReference>
<dbReference type="GO" id="GO:0004665">
    <property type="term" value="F:prephenate dehydrogenase (NADP+) activity"/>
    <property type="evidence" value="ECO:0007669"/>
    <property type="project" value="InterPro"/>
</dbReference>
<dbReference type="PROSITE" id="PS51176">
    <property type="entry name" value="PDH_ADH"/>
    <property type="match status" value="1"/>
</dbReference>
<dbReference type="Pfam" id="PF20463">
    <property type="entry name" value="PDH_C"/>
    <property type="match status" value="1"/>
</dbReference>
<reference evidence="3" key="1">
    <citation type="submission" date="2020-05" db="EMBL/GenBank/DDBJ databases">
        <authorList>
            <person name="Chiriac C."/>
            <person name="Salcher M."/>
            <person name="Ghai R."/>
            <person name="Kavagutti S V."/>
        </authorList>
    </citation>
    <scope>NUCLEOTIDE SEQUENCE</scope>
</reference>
<dbReference type="InterPro" id="IPR008927">
    <property type="entry name" value="6-PGluconate_DH-like_C_sf"/>
</dbReference>
<evidence type="ECO:0000259" key="2">
    <source>
        <dbReference type="PROSITE" id="PS51176"/>
    </source>
</evidence>
<dbReference type="PANTHER" id="PTHR21363:SF0">
    <property type="entry name" value="PREPHENATE DEHYDROGENASE [NADP(+)]"/>
    <property type="match status" value="1"/>
</dbReference>
<dbReference type="AlphaFoldDB" id="A0A6J7EI80"/>
<sequence length="304" mass="31413">MDTVTRSEQQNSVVVVGGSGAVGRLLVDLLRGDGVQVTVVDARAASTSVDAATATLVGDITAPDHRVTAALSTASTIVLAVPESVALSADLTAVRPDALLVETLSVKSGYSQYAGRGRHLGPTLGINPMFAPSLGMNGRPVAVVVHRPGTSADAFVDRLQHWGGRTVLLDAERHDRLAAATQALTHASVLAFGLALAELDLPFADIDAVAPPPHTTMLAVLARITGGEPEVYWDVQAGNPHAADARAALHRATQLLGETVESGSESEFAELMNRAGSALGSSADRYRSVCAELFGIVRGSGDNS</sequence>
<dbReference type="Gene3D" id="3.40.50.720">
    <property type="entry name" value="NAD(P)-binding Rossmann-like Domain"/>
    <property type="match status" value="1"/>
</dbReference>
<protein>
    <submittedName>
        <fullName evidence="3">Unannotated protein</fullName>
    </submittedName>
</protein>
<gene>
    <name evidence="3" type="ORF">UFOPK3472_00787</name>
</gene>
<dbReference type="EMBL" id="CAFBLX010000035">
    <property type="protein sequence ID" value="CAB4882686.1"/>
    <property type="molecule type" value="Genomic_DNA"/>
</dbReference>
<feature type="domain" description="Prephenate/arogenate dehydrogenase" evidence="2">
    <location>
        <begin position="11"/>
        <end position="290"/>
    </location>
</feature>
<accession>A0A6J7EI80</accession>
<dbReference type="PANTHER" id="PTHR21363">
    <property type="entry name" value="PREPHENATE DEHYDROGENASE"/>
    <property type="match status" value="1"/>
</dbReference>
<dbReference type="InterPro" id="IPR036291">
    <property type="entry name" value="NAD(P)-bd_dom_sf"/>
</dbReference>
<dbReference type="InterPro" id="IPR050812">
    <property type="entry name" value="Preph/Arog_dehydrog"/>
</dbReference>
<dbReference type="InterPro" id="IPR001509">
    <property type="entry name" value="Epimerase_deHydtase"/>
</dbReference>